<dbReference type="STRING" id="545697.HMPREF0216_00266"/>
<dbReference type="Gene3D" id="3.30.70.3270">
    <property type="match status" value="1"/>
</dbReference>
<dbReference type="OrthoDB" id="9803192at2"/>
<evidence type="ECO:0000256" key="1">
    <source>
        <dbReference type="ARBA" id="ARBA00022723"/>
    </source>
</evidence>
<dbReference type="GO" id="GO:0046872">
    <property type="term" value="F:metal ion binding"/>
    <property type="evidence" value="ECO:0007669"/>
    <property type="project" value="UniProtKB-KW"/>
</dbReference>
<dbReference type="PANTHER" id="PTHR10849">
    <property type="entry name" value="NADH DEHYDROGENASE UBIQUINONE IRON-SULFUR PROTEIN 8, MITOCHONDRIAL"/>
    <property type="match status" value="1"/>
</dbReference>
<dbReference type="EMBL" id="AMEZ01000009">
    <property type="protein sequence ID" value="EKY29405.1"/>
    <property type="molecule type" value="Genomic_DNA"/>
</dbReference>
<keyword evidence="3" id="KW-0408">Iron</keyword>
<dbReference type="PROSITE" id="PS51379">
    <property type="entry name" value="4FE4S_FER_2"/>
    <property type="match status" value="2"/>
</dbReference>
<dbReference type="Pfam" id="PF12838">
    <property type="entry name" value="Fer4_7"/>
    <property type="match status" value="1"/>
</dbReference>
<dbReference type="HOGENOM" id="CLU_067218_4_6_9"/>
<dbReference type="AlphaFoldDB" id="L1QNY4"/>
<dbReference type="GO" id="GO:0003954">
    <property type="term" value="F:NADH dehydrogenase activity"/>
    <property type="evidence" value="ECO:0007669"/>
    <property type="project" value="TreeGrafter"/>
</dbReference>
<dbReference type="GO" id="GO:0016020">
    <property type="term" value="C:membrane"/>
    <property type="evidence" value="ECO:0007669"/>
    <property type="project" value="InterPro"/>
</dbReference>
<dbReference type="InterPro" id="IPR017896">
    <property type="entry name" value="4Fe4S_Fe-S-bd"/>
</dbReference>
<dbReference type="PATRIC" id="fig|545697.3.peg.262"/>
<evidence type="ECO:0000256" key="5">
    <source>
        <dbReference type="SAM" id="MobiDB-lite"/>
    </source>
</evidence>
<name>L1QNY4_9CLOT</name>
<evidence type="ECO:0000313" key="7">
    <source>
        <dbReference type="EMBL" id="EKY29405.1"/>
    </source>
</evidence>
<evidence type="ECO:0000256" key="3">
    <source>
        <dbReference type="ARBA" id="ARBA00023004"/>
    </source>
</evidence>
<reference evidence="7 8" key="1">
    <citation type="submission" date="2012-05" db="EMBL/GenBank/DDBJ databases">
        <authorList>
            <person name="Weinstock G."/>
            <person name="Sodergren E."/>
            <person name="Lobos E.A."/>
            <person name="Fulton L."/>
            <person name="Fulton R."/>
            <person name="Courtney L."/>
            <person name="Fronick C."/>
            <person name="O'Laughlin M."/>
            <person name="Godfrey J."/>
            <person name="Wilson R.M."/>
            <person name="Miner T."/>
            <person name="Farmer C."/>
            <person name="Delehaunty K."/>
            <person name="Cordes M."/>
            <person name="Minx P."/>
            <person name="Tomlinson C."/>
            <person name="Chen J."/>
            <person name="Wollam A."/>
            <person name="Pepin K.H."/>
            <person name="Bhonagiri V."/>
            <person name="Zhang X."/>
            <person name="Suruliraj S."/>
            <person name="Warren W."/>
            <person name="Mitreva M."/>
            <person name="Mardis E.R."/>
            <person name="Wilson R.K."/>
        </authorList>
    </citation>
    <scope>NUCLEOTIDE SEQUENCE [LARGE SCALE GENOMIC DNA]</scope>
    <source>
        <strain evidence="7 8">DSM 1785</strain>
    </source>
</reference>
<dbReference type="GO" id="GO:0009060">
    <property type="term" value="P:aerobic respiration"/>
    <property type="evidence" value="ECO:0007669"/>
    <property type="project" value="TreeGrafter"/>
</dbReference>
<keyword evidence="4" id="KW-0411">Iron-sulfur</keyword>
<evidence type="ECO:0000256" key="2">
    <source>
        <dbReference type="ARBA" id="ARBA00022737"/>
    </source>
</evidence>
<feature type="region of interest" description="Disordered" evidence="5">
    <location>
        <begin position="122"/>
        <end position="158"/>
    </location>
</feature>
<protein>
    <submittedName>
        <fullName evidence="7">4Fe-4S binding domain protein</fullName>
    </submittedName>
</protein>
<dbReference type="eggNOG" id="COG1143">
    <property type="taxonomic scope" value="Bacteria"/>
</dbReference>
<keyword evidence="1" id="KW-0479">Metal-binding</keyword>
<gene>
    <name evidence="7" type="ORF">HMPREF0216_00266</name>
</gene>
<dbReference type="Proteomes" id="UP000010420">
    <property type="component" value="Unassembled WGS sequence"/>
</dbReference>
<keyword evidence="2" id="KW-0677">Repeat</keyword>
<dbReference type="RefSeq" id="WP_005210188.1">
    <property type="nucleotide sequence ID" value="NZ_KB291603.1"/>
</dbReference>
<organism evidence="7 8">
    <name type="scientific">Clostridium celatum DSM 1785</name>
    <dbReference type="NCBI Taxonomy" id="545697"/>
    <lineage>
        <taxon>Bacteria</taxon>
        <taxon>Bacillati</taxon>
        <taxon>Bacillota</taxon>
        <taxon>Clostridia</taxon>
        <taxon>Eubacteriales</taxon>
        <taxon>Clostridiaceae</taxon>
        <taxon>Clostridium</taxon>
    </lineage>
</organism>
<comment type="caution">
    <text evidence="7">The sequence shown here is derived from an EMBL/GenBank/DDBJ whole genome shotgun (WGS) entry which is preliminary data.</text>
</comment>
<evidence type="ECO:0000259" key="6">
    <source>
        <dbReference type="PROSITE" id="PS51379"/>
    </source>
</evidence>
<dbReference type="InterPro" id="IPR010226">
    <property type="entry name" value="NADH_quinone_OxRdtase_chainI"/>
</dbReference>
<feature type="domain" description="4Fe-4S ferredoxin-type" evidence="6">
    <location>
        <begin position="38"/>
        <end position="67"/>
    </location>
</feature>
<dbReference type="PANTHER" id="PTHR10849:SF35">
    <property type="entry name" value="FORMATE HYDROGENLYASE SUBUNIT 6-RELATED"/>
    <property type="match status" value="1"/>
</dbReference>
<feature type="domain" description="4Fe-4S ferredoxin-type" evidence="6">
    <location>
        <begin position="75"/>
        <end position="104"/>
    </location>
</feature>
<accession>L1QNY4</accession>
<dbReference type="GO" id="GO:0051539">
    <property type="term" value="F:4 iron, 4 sulfur cluster binding"/>
    <property type="evidence" value="ECO:0007669"/>
    <property type="project" value="InterPro"/>
</dbReference>
<proteinExistence type="predicted"/>
<evidence type="ECO:0000313" key="8">
    <source>
        <dbReference type="Proteomes" id="UP000010420"/>
    </source>
</evidence>
<evidence type="ECO:0000256" key="4">
    <source>
        <dbReference type="ARBA" id="ARBA00023014"/>
    </source>
</evidence>
<feature type="compositionally biased region" description="Basic and acidic residues" evidence="5">
    <location>
        <begin position="135"/>
        <end position="158"/>
    </location>
</feature>
<dbReference type="SUPFAM" id="SSF54862">
    <property type="entry name" value="4Fe-4S ferredoxins"/>
    <property type="match status" value="1"/>
</dbReference>
<keyword evidence="8" id="KW-1185">Reference proteome</keyword>
<sequence>MNMFKLPYFLEGISNIFKPVLTNEESLDDMKGVENYRGKLKFNADVCIGCGICMRVCAANAITRTVEKIEGGQEITMSFDLTSCTFCGLCKDFCSKKAIDLTDEIIMVANEKEELSIGGKFIKKLPPKPQAKQKTVMDKKENNKEVVKKTENEERVKK</sequence>